<dbReference type="EMBL" id="JACHWX010000028">
    <property type="protein sequence ID" value="MBB3058940.1"/>
    <property type="molecule type" value="Genomic_DNA"/>
</dbReference>
<gene>
    <name evidence="1" type="ORF">FHS11_005400</name>
</gene>
<comment type="caution">
    <text evidence="1">The sequence shown here is derived from an EMBL/GenBank/DDBJ whole genome shotgun (WGS) entry which is preliminary data.</text>
</comment>
<accession>A0A839SQ40</accession>
<protein>
    <submittedName>
        <fullName evidence="1">Uncharacterized protein</fullName>
    </submittedName>
</protein>
<keyword evidence="2" id="KW-1185">Reference proteome</keyword>
<name>A0A839SQ40_9SPHI</name>
<evidence type="ECO:0000313" key="2">
    <source>
        <dbReference type="Proteomes" id="UP000539265"/>
    </source>
</evidence>
<sequence>MSAKPTPELIIFQTSLPPSDFIKIASANTDNKRFNQKIIRACFSFWALSIVSTNTELILIKYS</sequence>
<proteinExistence type="predicted"/>
<evidence type="ECO:0000313" key="1">
    <source>
        <dbReference type="EMBL" id="MBB3058940.1"/>
    </source>
</evidence>
<dbReference type="Proteomes" id="UP000539265">
    <property type="component" value="Unassembled WGS sequence"/>
</dbReference>
<dbReference type="AlphaFoldDB" id="A0A839SQ40"/>
<organism evidence="1 2">
    <name type="scientific">Mucilaginibacter gotjawali</name>
    <dbReference type="NCBI Taxonomy" id="1550579"/>
    <lineage>
        <taxon>Bacteria</taxon>
        <taxon>Pseudomonadati</taxon>
        <taxon>Bacteroidota</taxon>
        <taxon>Sphingobacteriia</taxon>
        <taxon>Sphingobacteriales</taxon>
        <taxon>Sphingobacteriaceae</taxon>
        <taxon>Mucilaginibacter</taxon>
    </lineage>
</organism>
<reference evidence="1" key="1">
    <citation type="submission" date="2020-08" db="EMBL/GenBank/DDBJ databases">
        <title>Genomic Encyclopedia of Type Strains, Phase III (KMG-III): the genomes of soil and plant-associated and newly described type strains.</title>
        <authorList>
            <person name="Whitman W."/>
        </authorList>
    </citation>
    <scope>NUCLEOTIDE SEQUENCE [LARGE SCALE GENOMIC DNA]</scope>
    <source>
        <strain evidence="1">CECT 8628</strain>
    </source>
</reference>